<sequence length="98" mass="10871">MLCDYLASRAKTGFPINEGFALRGQQRMVVTKRSRTSVRRRDITRQRREGPPINPGGNGNSRRQAPVSVGLTSPSWHARYAPNGGVYPANVRWASSAF</sequence>
<dbReference type="AlphaFoldDB" id="A0A1W2TGD6"/>
<accession>A0A1W2TGD6</accession>
<proteinExistence type="predicted"/>
<gene>
    <name evidence="2" type="ORF">SAMD00023353_2301220</name>
</gene>
<evidence type="ECO:0000256" key="1">
    <source>
        <dbReference type="SAM" id="MobiDB-lite"/>
    </source>
</evidence>
<evidence type="ECO:0000313" key="3">
    <source>
        <dbReference type="Proteomes" id="UP000054516"/>
    </source>
</evidence>
<dbReference type="EMBL" id="DF977468">
    <property type="protein sequence ID" value="GAP87154.1"/>
    <property type="molecule type" value="Genomic_DNA"/>
</dbReference>
<name>A0A1W2TGD6_ROSNE</name>
<evidence type="ECO:0000313" key="2">
    <source>
        <dbReference type="EMBL" id="GAP87154.1"/>
    </source>
</evidence>
<feature type="compositionally biased region" description="Basic and acidic residues" evidence="1">
    <location>
        <begin position="39"/>
        <end position="50"/>
    </location>
</feature>
<dbReference type="Proteomes" id="UP000054516">
    <property type="component" value="Unassembled WGS sequence"/>
</dbReference>
<feature type="region of interest" description="Disordered" evidence="1">
    <location>
        <begin position="31"/>
        <end position="68"/>
    </location>
</feature>
<keyword evidence="3" id="KW-1185">Reference proteome</keyword>
<organism evidence="2">
    <name type="scientific">Rosellinia necatrix</name>
    <name type="common">White root-rot fungus</name>
    <dbReference type="NCBI Taxonomy" id="77044"/>
    <lineage>
        <taxon>Eukaryota</taxon>
        <taxon>Fungi</taxon>
        <taxon>Dikarya</taxon>
        <taxon>Ascomycota</taxon>
        <taxon>Pezizomycotina</taxon>
        <taxon>Sordariomycetes</taxon>
        <taxon>Xylariomycetidae</taxon>
        <taxon>Xylariales</taxon>
        <taxon>Xylariaceae</taxon>
        <taxon>Rosellinia</taxon>
    </lineage>
</organism>
<protein>
    <submittedName>
        <fullName evidence="2">Uncharacterized protein</fullName>
    </submittedName>
</protein>
<reference evidence="2" key="1">
    <citation type="submission" date="2016-03" db="EMBL/GenBank/DDBJ databases">
        <title>Draft genome sequence of Rosellinia necatrix.</title>
        <authorList>
            <person name="Kanematsu S."/>
        </authorList>
    </citation>
    <scope>NUCLEOTIDE SEQUENCE [LARGE SCALE GENOMIC DNA]</scope>
    <source>
        <strain evidence="2">W97</strain>
    </source>
</reference>